<reference evidence="4" key="2">
    <citation type="submission" date="2015-01" db="EMBL/GenBank/DDBJ databases">
        <title>Complete genome sequence of Methylobacterium aquaticum strain 22A.</title>
        <authorList>
            <person name="Tani A."/>
            <person name="Ogura Y."/>
            <person name="Hayashi T."/>
        </authorList>
    </citation>
    <scope>NUCLEOTIDE SEQUENCE [LARGE SCALE GENOMIC DNA]</scope>
    <source>
        <strain evidence="4">MA-22A</strain>
    </source>
</reference>
<dbReference type="AlphaFoldDB" id="A0A0C6F0C0"/>
<evidence type="ECO:0000313" key="3">
    <source>
        <dbReference type="EMBL" id="BAQ46031.1"/>
    </source>
</evidence>
<accession>A0A0C6F0C0</accession>
<feature type="signal peptide" evidence="2">
    <location>
        <begin position="1"/>
        <end position="34"/>
    </location>
</feature>
<feature type="compositionally biased region" description="Low complexity" evidence="1">
    <location>
        <begin position="44"/>
        <end position="55"/>
    </location>
</feature>
<dbReference type="PATRIC" id="fig|270351.10.peg.2740"/>
<dbReference type="EMBL" id="AP014704">
    <property type="protein sequence ID" value="BAQ46031.1"/>
    <property type="molecule type" value="Genomic_DNA"/>
</dbReference>
<dbReference type="STRING" id="270351.Maq22A_c14215"/>
<evidence type="ECO:0000313" key="4">
    <source>
        <dbReference type="Proteomes" id="UP000061432"/>
    </source>
</evidence>
<organism evidence="3 4">
    <name type="scientific">Methylobacterium aquaticum</name>
    <dbReference type="NCBI Taxonomy" id="270351"/>
    <lineage>
        <taxon>Bacteria</taxon>
        <taxon>Pseudomonadati</taxon>
        <taxon>Pseudomonadota</taxon>
        <taxon>Alphaproteobacteria</taxon>
        <taxon>Hyphomicrobiales</taxon>
        <taxon>Methylobacteriaceae</taxon>
        <taxon>Methylobacterium</taxon>
    </lineage>
</organism>
<keyword evidence="2" id="KW-0732">Signal</keyword>
<gene>
    <name evidence="3" type="ORF">Maq22A_c14215</name>
</gene>
<feature type="chain" id="PRO_5002199463" evidence="2">
    <location>
        <begin position="35"/>
        <end position="55"/>
    </location>
</feature>
<proteinExistence type="predicted"/>
<dbReference type="KEGG" id="maqu:Maq22A_c14215"/>
<name>A0A0C6F0C0_9HYPH</name>
<reference evidence="3 4" key="1">
    <citation type="journal article" date="2015" name="Genome Announc.">
        <title>Complete Genome Sequence of Methylobacterium aquaticum Strain 22A, Isolated from Racomitrium japonicum Moss.</title>
        <authorList>
            <person name="Tani A."/>
            <person name="Ogura Y."/>
            <person name="Hayashi T."/>
            <person name="Kimbara K."/>
        </authorList>
    </citation>
    <scope>NUCLEOTIDE SEQUENCE [LARGE SCALE GENOMIC DNA]</scope>
    <source>
        <strain evidence="3 4">MA-22A</strain>
    </source>
</reference>
<evidence type="ECO:0000256" key="2">
    <source>
        <dbReference type="SAM" id="SignalP"/>
    </source>
</evidence>
<evidence type="ECO:0000256" key="1">
    <source>
        <dbReference type="SAM" id="MobiDB-lite"/>
    </source>
</evidence>
<sequence length="55" mass="5456">MTFPKIDAFGRPRGRAAGLAMLILATCLAAPALAGGGDDHSHEPAPAAVSAVSAR</sequence>
<protein>
    <submittedName>
        <fullName evidence="3">Efflux transporter, RND family, MFP subunit</fullName>
    </submittedName>
</protein>
<dbReference type="Proteomes" id="UP000061432">
    <property type="component" value="Chromosome"/>
</dbReference>
<feature type="region of interest" description="Disordered" evidence="1">
    <location>
        <begin position="34"/>
        <end position="55"/>
    </location>
</feature>